<protein>
    <submittedName>
        <fullName evidence="3">Response regulator receiver domain-containing protein</fullName>
    </submittedName>
</protein>
<dbReference type="OrthoDB" id="958605at2"/>
<evidence type="ECO:0000256" key="1">
    <source>
        <dbReference type="PROSITE-ProRule" id="PRU00169"/>
    </source>
</evidence>
<dbReference type="PANTHER" id="PTHR44520">
    <property type="entry name" value="RESPONSE REGULATOR RCP1-RELATED"/>
    <property type="match status" value="1"/>
</dbReference>
<feature type="domain" description="Response regulatory" evidence="2">
    <location>
        <begin position="17"/>
        <end position="143"/>
    </location>
</feature>
<feature type="modified residue" description="4-aspartylphosphate" evidence="1">
    <location>
        <position position="74"/>
    </location>
</feature>
<sequence length="159" mass="18476">MNFSKSKTSPKRNQNARILIIEDNSDHMVLIKSAVQKCFTDIEVVMASDEQTAIHYLDECIQTGLRPPQFILLDLYLPERENGWQILKSIKNLNPEIGQIPIVVFSNSACHEDITESYDRGATSYVVKPTDFTEWVDYFQTLKDYWWETVTLPNHQSIY</sequence>
<accession>A0A327WUB3</accession>
<reference evidence="3 4" key="1">
    <citation type="submission" date="2018-06" db="EMBL/GenBank/DDBJ databases">
        <title>Genomic Encyclopedia of Archaeal and Bacterial Type Strains, Phase II (KMG-II): from individual species to whole genera.</title>
        <authorList>
            <person name="Goeker M."/>
        </authorList>
    </citation>
    <scope>NUCLEOTIDE SEQUENCE [LARGE SCALE GENOMIC DNA]</scope>
    <source>
        <strain evidence="3 4">DSM 21851</strain>
    </source>
</reference>
<dbReference type="PANTHER" id="PTHR44520:SF2">
    <property type="entry name" value="RESPONSE REGULATOR RCP1"/>
    <property type="match status" value="1"/>
</dbReference>
<comment type="caution">
    <text evidence="3">The sequence shown here is derived from an EMBL/GenBank/DDBJ whole genome shotgun (WGS) entry which is preliminary data.</text>
</comment>
<dbReference type="SUPFAM" id="SSF52172">
    <property type="entry name" value="CheY-like"/>
    <property type="match status" value="1"/>
</dbReference>
<dbReference type="SMART" id="SM00448">
    <property type="entry name" value="REC"/>
    <property type="match status" value="1"/>
</dbReference>
<dbReference type="EMBL" id="QLMC01000004">
    <property type="protein sequence ID" value="RAJ95944.1"/>
    <property type="molecule type" value="Genomic_DNA"/>
</dbReference>
<dbReference type="AlphaFoldDB" id="A0A327WUB3"/>
<keyword evidence="4" id="KW-1185">Reference proteome</keyword>
<gene>
    <name evidence="3" type="ORF">LX87_03694</name>
</gene>
<dbReference type="Gene3D" id="3.40.50.2300">
    <property type="match status" value="1"/>
</dbReference>
<dbReference type="PROSITE" id="PS50110">
    <property type="entry name" value="RESPONSE_REGULATORY"/>
    <property type="match status" value="1"/>
</dbReference>
<evidence type="ECO:0000313" key="3">
    <source>
        <dbReference type="EMBL" id="RAJ95944.1"/>
    </source>
</evidence>
<dbReference type="RefSeq" id="WP_111629717.1">
    <property type="nucleotide sequence ID" value="NZ_QLMC01000004.1"/>
</dbReference>
<dbReference type="InterPro" id="IPR052893">
    <property type="entry name" value="TCS_response_regulator"/>
</dbReference>
<name>A0A327WUB3_LARAB</name>
<dbReference type="Proteomes" id="UP000248790">
    <property type="component" value="Unassembled WGS sequence"/>
</dbReference>
<keyword evidence="1" id="KW-0597">Phosphoprotein</keyword>
<proteinExistence type="predicted"/>
<dbReference type="Pfam" id="PF00072">
    <property type="entry name" value="Response_reg"/>
    <property type="match status" value="1"/>
</dbReference>
<evidence type="ECO:0000259" key="2">
    <source>
        <dbReference type="PROSITE" id="PS50110"/>
    </source>
</evidence>
<dbReference type="InterPro" id="IPR011006">
    <property type="entry name" value="CheY-like_superfamily"/>
</dbReference>
<evidence type="ECO:0000313" key="4">
    <source>
        <dbReference type="Proteomes" id="UP000248790"/>
    </source>
</evidence>
<dbReference type="InterPro" id="IPR001789">
    <property type="entry name" value="Sig_transdc_resp-reg_receiver"/>
</dbReference>
<dbReference type="GO" id="GO:0000160">
    <property type="term" value="P:phosphorelay signal transduction system"/>
    <property type="evidence" value="ECO:0007669"/>
    <property type="project" value="InterPro"/>
</dbReference>
<organism evidence="3 4">
    <name type="scientific">Larkinella arboricola</name>
    <dbReference type="NCBI Taxonomy" id="643671"/>
    <lineage>
        <taxon>Bacteria</taxon>
        <taxon>Pseudomonadati</taxon>
        <taxon>Bacteroidota</taxon>
        <taxon>Cytophagia</taxon>
        <taxon>Cytophagales</taxon>
        <taxon>Spirosomataceae</taxon>
        <taxon>Larkinella</taxon>
    </lineage>
</organism>